<feature type="chain" id="PRO_5042012334" evidence="2">
    <location>
        <begin position="26"/>
        <end position="137"/>
    </location>
</feature>
<dbReference type="Gene3D" id="1.10.110.10">
    <property type="entry name" value="Plant lipid-transfer and hydrophobic proteins"/>
    <property type="match status" value="1"/>
</dbReference>
<keyword evidence="2" id="KW-0732">Signal</keyword>
<dbReference type="InterPro" id="IPR016140">
    <property type="entry name" value="Bifunc_inhib/LTP/seed_store"/>
</dbReference>
<sequence length="137" mass="14346">MASRAATSTAVLVLFNLLFFTMVSSSNVTCPPTTSPTTTPQGHGHGNKDSKGKCPKDTLKMGVCGNLLKDLMRPIVGNPPKTPCCTLIWGLADLEAVICLCTAIKANVLGVNLNIPLSLTLLLNCCGKKIPSGFKCA</sequence>
<keyword evidence="5" id="KW-1185">Reference proteome</keyword>
<accession>A0AAD4IVU6</accession>
<evidence type="ECO:0000313" key="5">
    <source>
        <dbReference type="Proteomes" id="UP001190926"/>
    </source>
</evidence>
<protein>
    <submittedName>
        <fullName evidence="4">Bifunctional inhibitor/lipid-transfer protein/seed storage 2S albumin superfamily protein</fullName>
    </submittedName>
</protein>
<feature type="signal peptide" evidence="2">
    <location>
        <begin position="1"/>
        <end position="25"/>
    </location>
</feature>
<name>A0AAD4IVU6_PERFH</name>
<dbReference type="PANTHER" id="PTHR31731">
    <property type="match status" value="1"/>
</dbReference>
<dbReference type="SUPFAM" id="SSF47699">
    <property type="entry name" value="Bifunctional inhibitor/lipid-transfer protein/seed storage 2S albumin"/>
    <property type="match status" value="1"/>
</dbReference>
<dbReference type="EMBL" id="SDAM02001380">
    <property type="protein sequence ID" value="KAH6822271.1"/>
    <property type="molecule type" value="Genomic_DNA"/>
</dbReference>
<dbReference type="InterPro" id="IPR051636">
    <property type="entry name" value="Plant_LTP/defense-related"/>
</dbReference>
<reference evidence="4 5" key="1">
    <citation type="journal article" date="2021" name="Nat. Commun.">
        <title>Incipient diploidization of the medicinal plant Perilla within 10,000 years.</title>
        <authorList>
            <person name="Zhang Y."/>
            <person name="Shen Q."/>
            <person name="Leng L."/>
            <person name="Zhang D."/>
            <person name="Chen S."/>
            <person name="Shi Y."/>
            <person name="Ning Z."/>
            <person name="Chen S."/>
        </authorList>
    </citation>
    <scope>NUCLEOTIDE SEQUENCE [LARGE SCALE GENOMIC DNA]</scope>
    <source>
        <strain evidence="5">cv. PC099</strain>
    </source>
</reference>
<dbReference type="SMART" id="SM00499">
    <property type="entry name" value="AAI"/>
    <property type="match status" value="1"/>
</dbReference>
<evidence type="ECO:0000256" key="2">
    <source>
        <dbReference type="SAM" id="SignalP"/>
    </source>
</evidence>
<dbReference type="AlphaFoldDB" id="A0AAD4IVU6"/>
<feature type="region of interest" description="Disordered" evidence="1">
    <location>
        <begin position="31"/>
        <end position="54"/>
    </location>
</feature>
<comment type="caution">
    <text evidence="4">The sequence shown here is derived from an EMBL/GenBank/DDBJ whole genome shotgun (WGS) entry which is preliminary data.</text>
</comment>
<gene>
    <name evidence="4" type="ORF">C2S53_002009</name>
</gene>
<dbReference type="InterPro" id="IPR036312">
    <property type="entry name" value="Bifun_inhib/LTP/seed_sf"/>
</dbReference>
<feature type="compositionally biased region" description="Low complexity" evidence="1">
    <location>
        <begin position="31"/>
        <end position="40"/>
    </location>
</feature>
<dbReference type="CDD" id="cd01958">
    <property type="entry name" value="HPS_like"/>
    <property type="match status" value="1"/>
</dbReference>
<evidence type="ECO:0000256" key="1">
    <source>
        <dbReference type="SAM" id="MobiDB-lite"/>
    </source>
</evidence>
<dbReference type="Proteomes" id="UP001190926">
    <property type="component" value="Unassembled WGS sequence"/>
</dbReference>
<dbReference type="Pfam" id="PF14547">
    <property type="entry name" value="Hydrophob_seed"/>
    <property type="match status" value="1"/>
</dbReference>
<dbReference type="InterPro" id="IPR027923">
    <property type="entry name" value="Hydrophob_seed_dom"/>
</dbReference>
<evidence type="ECO:0000259" key="3">
    <source>
        <dbReference type="SMART" id="SM00499"/>
    </source>
</evidence>
<feature type="domain" description="Bifunctional inhibitor/plant lipid transfer protein/seed storage helical" evidence="3">
    <location>
        <begin position="54"/>
        <end position="136"/>
    </location>
</feature>
<evidence type="ECO:0000313" key="4">
    <source>
        <dbReference type="EMBL" id="KAH6822271.1"/>
    </source>
</evidence>
<organism evidence="4 5">
    <name type="scientific">Perilla frutescens var. hirtella</name>
    <name type="common">Perilla citriodora</name>
    <name type="synonym">Perilla setoyensis</name>
    <dbReference type="NCBI Taxonomy" id="608512"/>
    <lineage>
        <taxon>Eukaryota</taxon>
        <taxon>Viridiplantae</taxon>
        <taxon>Streptophyta</taxon>
        <taxon>Embryophyta</taxon>
        <taxon>Tracheophyta</taxon>
        <taxon>Spermatophyta</taxon>
        <taxon>Magnoliopsida</taxon>
        <taxon>eudicotyledons</taxon>
        <taxon>Gunneridae</taxon>
        <taxon>Pentapetalae</taxon>
        <taxon>asterids</taxon>
        <taxon>lamiids</taxon>
        <taxon>Lamiales</taxon>
        <taxon>Lamiaceae</taxon>
        <taxon>Nepetoideae</taxon>
        <taxon>Elsholtzieae</taxon>
        <taxon>Perilla</taxon>
    </lineage>
</organism>
<proteinExistence type="predicted"/>